<evidence type="ECO:0000313" key="4">
    <source>
        <dbReference type="Proteomes" id="UP000502508"/>
    </source>
</evidence>
<dbReference type="Pfam" id="PF13392">
    <property type="entry name" value="HNH_3"/>
    <property type="match status" value="1"/>
</dbReference>
<dbReference type="InterPro" id="IPR044930">
    <property type="entry name" value="Homing_endonuclease_His-Me"/>
</dbReference>
<dbReference type="Proteomes" id="UP000502508">
    <property type="component" value="Chromosome"/>
</dbReference>
<keyword evidence="4" id="KW-1185">Reference proteome</keyword>
<evidence type="ECO:0000259" key="2">
    <source>
        <dbReference type="Pfam" id="PF13392"/>
    </source>
</evidence>
<reference evidence="3 4" key="1">
    <citation type="submission" date="2020-03" db="EMBL/GenBank/DDBJ databases">
        <title>Whole genome shotgun sequence of Phytohabitans flavus NBRC 107702.</title>
        <authorList>
            <person name="Komaki H."/>
            <person name="Tamura T."/>
        </authorList>
    </citation>
    <scope>NUCLEOTIDE SEQUENCE [LARGE SCALE GENOMIC DNA]</scope>
    <source>
        <strain evidence="3 4">NBRC 107702</strain>
    </source>
</reference>
<dbReference type="InterPro" id="IPR003615">
    <property type="entry name" value="HNH_nuc"/>
</dbReference>
<feature type="region of interest" description="Disordered" evidence="1">
    <location>
        <begin position="162"/>
        <end position="186"/>
    </location>
</feature>
<dbReference type="Gene3D" id="3.90.75.10">
    <property type="entry name" value="Homing Intron 3 (I-ppo) Encoded Endonuclease, Chain A"/>
    <property type="match status" value="1"/>
</dbReference>
<gene>
    <name evidence="3" type="ORF">Pflav_024560</name>
</gene>
<dbReference type="RefSeq" id="WP_232071266.1">
    <property type="nucleotide sequence ID" value="NZ_AP022870.1"/>
</dbReference>
<proteinExistence type="predicted"/>
<dbReference type="KEGG" id="pfla:Pflav_024560"/>
<dbReference type="GO" id="GO:0004519">
    <property type="term" value="F:endonuclease activity"/>
    <property type="evidence" value="ECO:0007669"/>
    <property type="project" value="InterPro"/>
</dbReference>
<name>A0A6F8XQF3_9ACTN</name>
<feature type="domain" description="HNH nuclease" evidence="2">
    <location>
        <begin position="77"/>
        <end position="119"/>
    </location>
</feature>
<sequence length="186" mass="20717">MSGTVPDRRGVGTRICWPWVILEAVLDHVGGLSKHHTPESLRALLLARSTRRPDGCLIVQGYGTRRGVYQKIAGRAWAHIVAYAVFVGPIDPDLEVDHTCGVEDCVEPTHLRQLSHAENCRTRAQAPTCRNGHGREVDPSTGRLRRQCRACNAEAQKRWRERQAAERAASLTPQGLAESKARWDAR</sequence>
<evidence type="ECO:0000313" key="3">
    <source>
        <dbReference type="EMBL" id="BCB76046.1"/>
    </source>
</evidence>
<dbReference type="EMBL" id="AP022870">
    <property type="protein sequence ID" value="BCB76046.1"/>
    <property type="molecule type" value="Genomic_DNA"/>
</dbReference>
<evidence type="ECO:0000256" key="1">
    <source>
        <dbReference type="SAM" id="MobiDB-lite"/>
    </source>
</evidence>
<reference evidence="3 4" key="2">
    <citation type="submission" date="2020-03" db="EMBL/GenBank/DDBJ databases">
        <authorList>
            <person name="Ichikawa N."/>
            <person name="Kimura A."/>
            <person name="Kitahashi Y."/>
            <person name="Uohara A."/>
        </authorList>
    </citation>
    <scope>NUCLEOTIDE SEQUENCE [LARGE SCALE GENOMIC DNA]</scope>
    <source>
        <strain evidence="3 4">NBRC 107702</strain>
    </source>
</reference>
<protein>
    <recommendedName>
        <fullName evidence="2">HNH nuclease domain-containing protein</fullName>
    </recommendedName>
</protein>
<dbReference type="SUPFAM" id="SSF54060">
    <property type="entry name" value="His-Me finger endonucleases"/>
    <property type="match status" value="1"/>
</dbReference>
<dbReference type="InterPro" id="IPR044925">
    <property type="entry name" value="His-Me_finger_sf"/>
</dbReference>
<organism evidence="3 4">
    <name type="scientific">Phytohabitans flavus</name>
    <dbReference type="NCBI Taxonomy" id="1076124"/>
    <lineage>
        <taxon>Bacteria</taxon>
        <taxon>Bacillati</taxon>
        <taxon>Actinomycetota</taxon>
        <taxon>Actinomycetes</taxon>
        <taxon>Micromonosporales</taxon>
        <taxon>Micromonosporaceae</taxon>
    </lineage>
</organism>
<dbReference type="AlphaFoldDB" id="A0A6F8XQF3"/>
<accession>A0A6F8XQF3</accession>